<evidence type="ECO:0000313" key="8">
    <source>
        <dbReference type="EMBL" id="CAB4946037.1"/>
    </source>
</evidence>
<dbReference type="InterPro" id="IPR008160">
    <property type="entry name" value="Collagen"/>
</dbReference>
<dbReference type="InterPro" id="IPR050938">
    <property type="entry name" value="Collagen_Structural_Proteins"/>
</dbReference>
<dbReference type="EMBL" id="CAFBNH010000004">
    <property type="protein sequence ID" value="CAB4946037.1"/>
    <property type="molecule type" value="Genomic_DNA"/>
</dbReference>
<dbReference type="AlphaFoldDB" id="A0A6J6REN2"/>
<evidence type="ECO:0000313" key="6">
    <source>
        <dbReference type="EMBL" id="CAB4771845.1"/>
    </source>
</evidence>
<evidence type="ECO:0000313" key="9">
    <source>
        <dbReference type="EMBL" id="CAB5069904.1"/>
    </source>
</evidence>
<evidence type="ECO:0000313" key="5">
    <source>
        <dbReference type="EMBL" id="CAB4719878.1"/>
    </source>
</evidence>
<dbReference type="PANTHER" id="PTHR37456">
    <property type="entry name" value="SI:CH211-266K2.1"/>
    <property type="match status" value="1"/>
</dbReference>
<feature type="region of interest" description="Disordered" evidence="2">
    <location>
        <begin position="115"/>
        <end position="163"/>
    </location>
</feature>
<dbReference type="EMBL" id="CAFBLD010000002">
    <property type="protein sequence ID" value="CAB4859924.1"/>
    <property type="molecule type" value="Genomic_DNA"/>
</dbReference>
<evidence type="ECO:0000313" key="3">
    <source>
        <dbReference type="EMBL" id="CAB4337110.1"/>
    </source>
</evidence>
<feature type="region of interest" description="Disordered" evidence="2">
    <location>
        <begin position="187"/>
        <end position="245"/>
    </location>
</feature>
<keyword evidence="1" id="KW-0677">Repeat</keyword>
<gene>
    <name evidence="4" type="ORF">UFOPK2510_00034</name>
    <name evidence="5" type="ORF">UFOPK2718_00386</name>
    <name evidence="6" type="ORF">UFOPK2936_00242</name>
    <name evidence="7" type="ORF">UFOPK3328_00418</name>
    <name evidence="8" type="ORF">UFOPK3779_00883</name>
    <name evidence="3" type="ORF">UFOPK4107_00686</name>
    <name evidence="9" type="ORF">UFOPK4403_00187</name>
</gene>
<evidence type="ECO:0000256" key="1">
    <source>
        <dbReference type="ARBA" id="ARBA00022737"/>
    </source>
</evidence>
<evidence type="ECO:0000313" key="4">
    <source>
        <dbReference type="EMBL" id="CAB4682421.1"/>
    </source>
</evidence>
<feature type="compositionally biased region" description="Low complexity" evidence="2">
    <location>
        <begin position="228"/>
        <end position="245"/>
    </location>
</feature>
<dbReference type="EMBL" id="CAESAE010000004">
    <property type="protein sequence ID" value="CAB4337110.1"/>
    <property type="molecule type" value="Genomic_DNA"/>
</dbReference>
<dbReference type="EMBL" id="CAEZXO010000001">
    <property type="protein sequence ID" value="CAB4682421.1"/>
    <property type="molecule type" value="Genomic_DNA"/>
</dbReference>
<dbReference type="Pfam" id="PF01391">
    <property type="entry name" value="Collagen"/>
    <property type="match status" value="2"/>
</dbReference>
<proteinExistence type="predicted"/>
<organism evidence="5">
    <name type="scientific">freshwater metagenome</name>
    <dbReference type="NCBI Taxonomy" id="449393"/>
    <lineage>
        <taxon>unclassified sequences</taxon>
        <taxon>metagenomes</taxon>
        <taxon>ecological metagenomes</taxon>
    </lineage>
</organism>
<dbReference type="EMBL" id="CAEZYM010000003">
    <property type="protein sequence ID" value="CAB4719878.1"/>
    <property type="molecule type" value="Genomic_DNA"/>
</dbReference>
<name>A0A6J6REN2_9ZZZZ</name>
<evidence type="ECO:0000256" key="2">
    <source>
        <dbReference type="SAM" id="MobiDB-lite"/>
    </source>
</evidence>
<dbReference type="PANTHER" id="PTHR37456:SF3">
    <property type="entry name" value="COLLAGEN ALPHA-1(XXV) CHAIN"/>
    <property type="match status" value="1"/>
</dbReference>
<dbReference type="EMBL" id="CAEZZW010000001">
    <property type="protein sequence ID" value="CAB4771845.1"/>
    <property type="molecule type" value="Genomic_DNA"/>
</dbReference>
<sequence>MKTFTSPIYFLITMTLVASGLIENPAYGATKSKVGQFKTAGRATTSGASNTILSGVAAPKTTLGINGDFYIDTKALTLYGPKVGGKWPTPFSLRGATGGPGIAGANGADARVVTNASSVAGPPGPIGARGEVGAKGATGATGDSGATGAPGSSGSQGSIGATGPAGVAGAQGVAGATGGAGVAGSNGTNGTQGAKGDTGNTGAKGDVGDIGQKGNDGIDGAKGDTGITGAKGDVGDTGTKGDAGTVGAKGDIGTTGAVGAAGPSSVTTGAISFPAVIQGVLGSSQTSSAFGTFLNGSSYIVRFRVETYNATKDISTYPLVLTVSAVGGSPTVTTSYSVVNGSYWRSGATQNEVIVLAESIISSSGSSGTFDLSITVACQAVTTLYPVTLSGTYSRTLVGQVG</sequence>
<reference evidence="5" key="1">
    <citation type="submission" date="2020-05" db="EMBL/GenBank/DDBJ databases">
        <authorList>
            <person name="Chiriac C."/>
            <person name="Salcher M."/>
            <person name="Ghai R."/>
            <person name="Kavagutti S V."/>
        </authorList>
    </citation>
    <scope>NUCLEOTIDE SEQUENCE</scope>
</reference>
<accession>A0A6J6REN2</accession>
<evidence type="ECO:0000313" key="7">
    <source>
        <dbReference type="EMBL" id="CAB4859924.1"/>
    </source>
</evidence>
<feature type="compositionally biased region" description="Low complexity" evidence="2">
    <location>
        <begin position="134"/>
        <end position="163"/>
    </location>
</feature>
<dbReference type="EMBL" id="CAFBQX010000001">
    <property type="protein sequence ID" value="CAB5069904.1"/>
    <property type="molecule type" value="Genomic_DNA"/>
</dbReference>
<protein>
    <submittedName>
        <fullName evidence="5">Unannotated protein</fullName>
    </submittedName>
</protein>